<dbReference type="SMART" id="SM00242">
    <property type="entry name" value="MYSc"/>
    <property type="match status" value="1"/>
</dbReference>
<evidence type="ECO:0000256" key="1">
    <source>
        <dbReference type="ARBA" id="ARBA00022741"/>
    </source>
</evidence>
<dbReference type="PANTHER" id="PTHR13140:SF706">
    <property type="entry name" value="DILUTE CLASS UNCONVENTIONAL MYOSIN, ISOFORM C"/>
    <property type="match status" value="1"/>
</dbReference>
<dbReference type="InterPro" id="IPR001609">
    <property type="entry name" value="Myosin_head_motor_dom-like"/>
</dbReference>
<keyword evidence="2 6" id="KW-0067">ATP-binding</keyword>
<dbReference type="PANTHER" id="PTHR13140">
    <property type="entry name" value="MYOSIN"/>
    <property type="match status" value="1"/>
</dbReference>
<feature type="domain" description="Myosin motor" evidence="7">
    <location>
        <begin position="122"/>
        <end position="642"/>
    </location>
</feature>
<evidence type="ECO:0000259" key="7">
    <source>
        <dbReference type="PROSITE" id="PS51456"/>
    </source>
</evidence>
<comment type="caution">
    <text evidence="8">The sequence shown here is derived from an EMBL/GenBank/DDBJ whole genome shotgun (WGS) entry which is preliminary data.</text>
</comment>
<dbReference type="Gene3D" id="3.40.850.10">
    <property type="entry name" value="Kinesin motor domain"/>
    <property type="match status" value="1"/>
</dbReference>
<gene>
    <name evidence="8" type="ORF">AKO1_012243</name>
</gene>
<keyword evidence="9" id="KW-1185">Reference proteome</keyword>
<dbReference type="GO" id="GO:0007015">
    <property type="term" value="P:actin filament organization"/>
    <property type="evidence" value="ECO:0007669"/>
    <property type="project" value="TreeGrafter"/>
</dbReference>
<evidence type="ECO:0000256" key="2">
    <source>
        <dbReference type="ARBA" id="ARBA00022840"/>
    </source>
</evidence>
<dbReference type="GO" id="GO:0016459">
    <property type="term" value="C:myosin complex"/>
    <property type="evidence" value="ECO:0007669"/>
    <property type="project" value="UniProtKB-KW"/>
</dbReference>
<dbReference type="Proteomes" id="UP001431209">
    <property type="component" value="Unassembled WGS sequence"/>
</dbReference>
<proteinExistence type="inferred from homology"/>
<organism evidence="8 9">
    <name type="scientific">Acrasis kona</name>
    <dbReference type="NCBI Taxonomy" id="1008807"/>
    <lineage>
        <taxon>Eukaryota</taxon>
        <taxon>Discoba</taxon>
        <taxon>Heterolobosea</taxon>
        <taxon>Tetramitia</taxon>
        <taxon>Eutetramitia</taxon>
        <taxon>Acrasidae</taxon>
        <taxon>Acrasis</taxon>
    </lineage>
</organism>
<dbReference type="EMBL" id="JAOPGA020001197">
    <property type="protein sequence ID" value="KAL0486043.1"/>
    <property type="molecule type" value="Genomic_DNA"/>
</dbReference>
<feature type="binding site" evidence="6">
    <location>
        <begin position="166"/>
        <end position="173"/>
    </location>
    <ligand>
        <name>ATP</name>
        <dbReference type="ChEBI" id="CHEBI:30616"/>
    </ligand>
</feature>
<dbReference type="GO" id="GO:0005524">
    <property type="term" value="F:ATP binding"/>
    <property type="evidence" value="ECO:0007669"/>
    <property type="project" value="UniProtKB-UniRule"/>
</dbReference>
<sequence>MSKFTLSFDSVTESVRVYVEVIECVCDPATGFVQRRKKPLKEEIDNNEERWIVATVSKVDEEGKMIHVICEESTHHPEFSEKRVHLSDMSLISLKNPQHCETADDVTTMSYLHEAGLPDHFYDEQAINTYTNQPLHKQPPHVFAIADNAFRNMLEYTKNQSILVTGESGAGKSETTKYLLKYFAAMGSSKHNVSHVEKQVLKTSPLLEAFGNAKTLRNDNSSRFGKFIEIQFDRSTGNISGAVIRTYLLERSRIVRQQLGERNYHIFYQLLKGASQQERIEWMLNDLNALQFEYTSGGQCPDLTGTDEFAETKDAMTTLGISPDQDQPRLFRLISAILHLGNVKFEPQPTHSDRAQIVESTLHHLECFSALTNIDGQSILKTFLSRKVTAGTESYDKYMDVRQAESCRDSLFESFQVNSLEQFCINWSNEKLQQQYNQHIFKMSQKEYEAEKITFNKVEFNDNQECLDLIEKPPISVMHILDEESKLQNSTFKTLSTKLLTNFSKHSFFAKPRFSDTHFCVKHYADTVTYDTSEFIDKNRDYIVAEQSNLLRTSSVHFILKQIPTTSSAPTANNKNKNNNSGFTFQSVASQFKSSLDQLMEKINSTQPHYIRCIKPNQQKKPNIFSKLLVLKQLKVSFHFQS</sequence>
<dbReference type="Gene3D" id="1.20.58.530">
    <property type="match status" value="1"/>
</dbReference>
<accession>A0AAW2Z9U1</accession>
<dbReference type="Pfam" id="PF00063">
    <property type="entry name" value="Myosin_head"/>
    <property type="match status" value="2"/>
</dbReference>
<evidence type="ECO:0000256" key="3">
    <source>
        <dbReference type="ARBA" id="ARBA00023123"/>
    </source>
</evidence>
<evidence type="ECO:0000256" key="4">
    <source>
        <dbReference type="ARBA" id="ARBA00023175"/>
    </source>
</evidence>
<feature type="region of interest" description="Actin-binding" evidence="6">
    <location>
        <begin position="596"/>
        <end position="618"/>
    </location>
</feature>
<evidence type="ECO:0000256" key="5">
    <source>
        <dbReference type="ARBA" id="ARBA00023203"/>
    </source>
</evidence>
<keyword evidence="3 6" id="KW-0518">Myosin</keyword>
<dbReference type="GO" id="GO:0000146">
    <property type="term" value="F:microfilament motor activity"/>
    <property type="evidence" value="ECO:0007669"/>
    <property type="project" value="TreeGrafter"/>
</dbReference>
<protein>
    <submittedName>
        <fullName evidence="8">Myosin heavy chain</fullName>
    </submittedName>
</protein>
<dbReference type="GO" id="GO:0051015">
    <property type="term" value="F:actin filament binding"/>
    <property type="evidence" value="ECO:0007669"/>
    <property type="project" value="TreeGrafter"/>
</dbReference>
<dbReference type="InterPro" id="IPR036961">
    <property type="entry name" value="Kinesin_motor_dom_sf"/>
</dbReference>
<dbReference type="GO" id="GO:0005737">
    <property type="term" value="C:cytoplasm"/>
    <property type="evidence" value="ECO:0007669"/>
    <property type="project" value="TreeGrafter"/>
</dbReference>
<keyword evidence="1 6" id="KW-0547">Nucleotide-binding</keyword>
<dbReference type="GO" id="GO:0016020">
    <property type="term" value="C:membrane"/>
    <property type="evidence" value="ECO:0007669"/>
    <property type="project" value="TreeGrafter"/>
</dbReference>
<dbReference type="SUPFAM" id="SSF52540">
    <property type="entry name" value="P-loop containing nucleoside triphosphate hydrolases"/>
    <property type="match status" value="1"/>
</dbReference>
<dbReference type="InterPro" id="IPR027417">
    <property type="entry name" value="P-loop_NTPase"/>
</dbReference>
<dbReference type="CDD" id="cd00124">
    <property type="entry name" value="MYSc"/>
    <property type="match status" value="1"/>
</dbReference>
<evidence type="ECO:0000256" key="6">
    <source>
        <dbReference type="PROSITE-ProRule" id="PRU00782"/>
    </source>
</evidence>
<comment type="similarity">
    <text evidence="6">Belongs to the TRAFAC class myosin-kinesin ATPase superfamily. Myosin family.</text>
</comment>
<keyword evidence="5 6" id="KW-0009">Actin-binding</keyword>
<dbReference type="PRINTS" id="PR00193">
    <property type="entry name" value="MYOSINHEAVY"/>
</dbReference>
<dbReference type="PROSITE" id="PS51456">
    <property type="entry name" value="MYOSIN_MOTOR"/>
    <property type="match status" value="1"/>
</dbReference>
<evidence type="ECO:0000313" key="9">
    <source>
        <dbReference type="Proteomes" id="UP001431209"/>
    </source>
</evidence>
<evidence type="ECO:0000313" key="8">
    <source>
        <dbReference type="EMBL" id="KAL0486043.1"/>
    </source>
</evidence>
<name>A0AAW2Z9U1_9EUKA</name>
<keyword evidence="4 6" id="KW-0505">Motor protein</keyword>
<dbReference type="AlphaFoldDB" id="A0AAW2Z9U1"/>
<reference evidence="8 9" key="1">
    <citation type="submission" date="2024-03" db="EMBL/GenBank/DDBJ databases">
        <title>The Acrasis kona genome and developmental transcriptomes reveal deep origins of eukaryotic multicellular pathways.</title>
        <authorList>
            <person name="Sheikh S."/>
            <person name="Fu C.-J."/>
            <person name="Brown M.W."/>
            <person name="Baldauf S.L."/>
        </authorList>
    </citation>
    <scope>NUCLEOTIDE SEQUENCE [LARGE SCALE GENOMIC DNA]</scope>
    <source>
        <strain evidence="8 9">ATCC MYA-3509</strain>
    </source>
</reference>